<keyword evidence="4" id="KW-1185">Reference proteome</keyword>
<dbReference type="InterPro" id="IPR051675">
    <property type="entry name" value="Endo/Exo/Phosphatase_dom_1"/>
</dbReference>
<dbReference type="AlphaFoldDB" id="A0A845QJA0"/>
<feature type="domain" description="Helix-hairpin-helix DNA-binding motif class 1" evidence="2">
    <location>
        <begin position="208"/>
        <end position="227"/>
    </location>
</feature>
<dbReference type="GO" id="GO:0003677">
    <property type="term" value="F:DNA binding"/>
    <property type="evidence" value="ECO:0007669"/>
    <property type="project" value="UniProtKB-KW"/>
</dbReference>
<dbReference type="EMBL" id="QXWK01000009">
    <property type="protein sequence ID" value="NBH61095.1"/>
    <property type="molecule type" value="Genomic_DNA"/>
</dbReference>
<evidence type="ECO:0000313" key="3">
    <source>
        <dbReference type="EMBL" id="NBH61095.1"/>
    </source>
</evidence>
<evidence type="ECO:0000313" key="4">
    <source>
        <dbReference type="Proteomes" id="UP000446866"/>
    </source>
</evidence>
<dbReference type="RefSeq" id="WP_160201378.1">
    <property type="nucleotide sequence ID" value="NZ_QXWK01000009.1"/>
</dbReference>
<dbReference type="Gene3D" id="3.10.560.10">
    <property type="entry name" value="Outer membrane lipoprotein wza domain like"/>
    <property type="match status" value="1"/>
</dbReference>
<keyword evidence="1" id="KW-0472">Membrane</keyword>
<dbReference type="SUPFAM" id="SSF47781">
    <property type="entry name" value="RuvA domain 2-like"/>
    <property type="match status" value="1"/>
</dbReference>
<keyword evidence="3" id="KW-0238">DNA-binding</keyword>
<feature type="transmembrane region" description="Helical" evidence="1">
    <location>
        <begin position="20"/>
        <end position="38"/>
    </location>
</feature>
<dbReference type="GO" id="GO:0015627">
    <property type="term" value="C:type II protein secretion system complex"/>
    <property type="evidence" value="ECO:0007669"/>
    <property type="project" value="TreeGrafter"/>
</dbReference>
<comment type="caution">
    <text evidence="3">The sequence shown here is derived from an EMBL/GenBank/DDBJ whole genome shotgun (WGS) entry which is preliminary data.</text>
</comment>
<dbReference type="InterPro" id="IPR010994">
    <property type="entry name" value="RuvA_2-like"/>
</dbReference>
<dbReference type="Pfam" id="PF12836">
    <property type="entry name" value="HHH_3"/>
    <property type="match status" value="1"/>
</dbReference>
<protein>
    <submittedName>
        <fullName evidence="3">ComEA family DNA-binding protein</fullName>
    </submittedName>
</protein>
<dbReference type="SUPFAM" id="SSF142984">
    <property type="entry name" value="Nqo1 middle domain-like"/>
    <property type="match status" value="1"/>
</dbReference>
<keyword evidence="1" id="KW-0812">Transmembrane</keyword>
<dbReference type="PANTHER" id="PTHR21180">
    <property type="entry name" value="ENDONUCLEASE/EXONUCLEASE/PHOSPHATASE FAMILY DOMAIN-CONTAINING PROTEIN 1"/>
    <property type="match status" value="1"/>
</dbReference>
<feature type="domain" description="Helix-hairpin-helix DNA-binding motif class 1" evidence="2">
    <location>
        <begin position="178"/>
        <end position="197"/>
    </location>
</feature>
<dbReference type="SMART" id="SM00278">
    <property type="entry name" value="HhH1"/>
    <property type="match status" value="2"/>
</dbReference>
<dbReference type="InterPro" id="IPR004509">
    <property type="entry name" value="Competence_ComEA_HhH"/>
</dbReference>
<name>A0A845QJA0_9FIRM</name>
<accession>A0A845QJA0</accession>
<sequence>MEQLKLYLRIFKEHKKIFQITAMIAIVIIAVLVFGQYGEKDEFSEQFTEDNGLTVEEDGASGGEMDKGENQAESAESAKIYVDIGGEVRNPGVYAVVEGTRLFEVIKVAGGLTDEAFTEQINQAEVVVDGQKVVIPSFEDNNGTAAFGSSGNIGGTGEPAALGKDSQGRININLADSSVLQEIPGVGPATAEKIIAYREENGKFSQIEDIKMVSGIGNKTFQKMKDKITV</sequence>
<dbReference type="GO" id="GO:0006281">
    <property type="term" value="P:DNA repair"/>
    <property type="evidence" value="ECO:0007669"/>
    <property type="project" value="InterPro"/>
</dbReference>
<dbReference type="Pfam" id="PF10531">
    <property type="entry name" value="SLBB"/>
    <property type="match status" value="1"/>
</dbReference>
<dbReference type="PANTHER" id="PTHR21180:SF32">
    <property type="entry name" value="ENDONUCLEASE_EXONUCLEASE_PHOSPHATASE FAMILY DOMAIN-CONTAINING PROTEIN 1"/>
    <property type="match status" value="1"/>
</dbReference>
<proteinExistence type="predicted"/>
<dbReference type="InterPro" id="IPR003583">
    <property type="entry name" value="Hlx-hairpin-Hlx_DNA-bd_motif"/>
</dbReference>
<dbReference type="InterPro" id="IPR019554">
    <property type="entry name" value="Soluble_ligand-bd"/>
</dbReference>
<dbReference type="GO" id="GO:0015628">
    <property type="term" value="P:protein secretion by the type II secretion system"/>
    <property type="evidence" value="ECO:0007669"/>
    <property type="project" value="TreeGrafter"/>
</dbReference>
<dbReference type="NCBIfam" id="TIGR00426">
    <property type="entry name" value="competence protein ComEA helix-hairpin-helix repeat region"/>
    <property type="match status" value="1"/>
</dbReference>
<organism evidence="3 4">
    <name type="scientific">Anaerotruncus colihominis</name>
    <dbReference type="NCBI Taxonomy" id="169435"/>
    <lineage>
        <taxon>Bacteria</taxon>
        <taxon>Bacillati</taxon>
        <taxon>Bacillota</taxon>
        <taxon>Clostridia</taxon>
        <taxon>Eubacteriales</taxon>
        <taxon>Oscillospiraceae</taxon>
        <taxon>Anaerotruncus</taxon>
    </lineage>
</organism>
<dbReference type="Proteomes" id="UP000446866">
    <property type="component" value="Unassembled WGS sequence"/>
</dbReference>
<keyword evidence="1" id="KW-1133">Transmembrane helix</keyword>
<dbReference type="Gene3D" id="1.10.150.280">
    <property type="entry name" value="AF1531-like domain"/>
    <property type="match status" value="1"/>
</dbReference>
<evidence type="ECO:0000259" key="2">
    <source>
        <dbReference type="SMART" id="SM00278"/>
    </source>
</evidence>
<reference evidence="3 4" key="1">
    <citation type="submission" date="2018-08" db="EMBL/GenBank/DDBJ databases">
        <title>Murine metabolic-syndrome-specific gut microbial biobank.</title>
        <authorList>
            <person name="Liu C."/>
        </authorList>
    </citation>
    <scope>NUCLEOTIDE SEQUENCE [LARGE SCALE GENOMIC DNA]</scope>
    <source>
        <strain evidence="3 4">28</strain>
    </source>
</reference>
<gene>
    <name evidence="3" type="ORF">D0435_05450</name>
</gene>
<evidence type="ECO:0000256" key="1">
    <source>
        <dbReference type="SAM" id="Phobius"/>
    </source>
</evidence>